<evidence type="ECO:0000313" key="1">
    <source>
        <dbReference type="EMBL" id="MDC8830483.1"/>
    </source>
</evidence>
<protein>
    <submittedName>
        <fullName evidence="1">Sulfotransferase</fullName>
    </submittedName>
</protein>
<dbReference type="EMBL" id="JAQQXP010000001">
    <property type="protein sequence ID" value="MDC8830483.1"/>
    <property type="molecule type" value="Genomic_DNA"/>
</dbReference>
<sequence length="332" mass="39109">MGQKQFIFIGGTGRSGTTILSQLLNTDKTVRRLLVELRFHVDPKGLFDLYRNLTVDWDMFRGHDAVKNFRFVFDQLNGFGSKAYDVIDLQNYNKKENLLKSEEQFFKALKVKKEKRLWTGNSPLIIRSLNKFSNKNSFARKIDLQKKLARFYPDFYATQQVKEEVFFEAANRLFYEIFDLWFKEIDYIIEHTPYNFINFPYLHKMFPGATLIHSYRHPLDVLSSYNNQQWGSKSLEQNMHELIGLYNRWFLVDEELGDIVYKVKMEDLLTDPNGVLNGLKAHMGAEHLNFDHSIFTEKNANVGRYKGILSQLQRIEGFKEIEAISHRLGYQV</sequence>
<gene>
    <name evidence="1" type="ORF">OIK42_06855</name>
</gene>
<evidence type="ECO:0000313" key="2">
    <source>
        <dbReference type="Proteomes" id="UP001218788"/>
    </source>
</evidence>
<dbReference type="Gene3D" id="3.40.50.300">
    <property type="entry name" value="P-loop containing nucleotide triphosphate hydrolases"/>
    <property type="match status" value="1"/>
</dbReference>
<proteinExistence type="predicted"/>
<name>A0ABT5L3X7_9ALTE</name>
<dbReference type="SUPFAM" id="SSF52540">
    <property type="entry name" value="P-loop containing nucleoside triphosphate hydrolases"/>
    <property type="match status" value="1"/>
</dbReference>
<reference evidence="1 2" key="1">
    <citation type="submission" date="2022-10" db="EMBL/GenBank/DDBJ databases">
        <title>Alteromonas sp. chi3 Genome sequencing.</title>
        <authorList>
            <person name="Park S."/>
        </authorList>
    </citation>
    <scope>NUCLEOTIDE SEQUENCE [LARGE SCALE GENOMIC DNA]</scope>
    <source>
        <strain evidence="2">chi3</strain>
    </source>
</reference>
<dbReference type="InterPro" id="IPR027417">
    <property type="entry name" value="P-loop_NTPase"/>
</dbReference>
<dbReference type="Pfam" id="PF13469">
    <property type="entry name" value="Sulfotransfer_3"/>
    <property type="match status" value="1"/>
</dbReference>
<dbReference type="Proteomes" id="UP001218788">
    <property type="component" value="Unassembled WGS sequence"/>
</dbReference>
<organism evidence="1 2">
    <name type="scientific">Alteromonas gilva</name>
    <dbReference type="NCBI Taxonomy" id="2987522"/>
    <lineage>
        <taxon>Bacteria</taxon>
        <taxon>Pseudomonadati</taxon>
        <taxon>Pseudomonadota</taxon>
        <taxon>Gammaproteobacteria</taxon>
        <taxon>Alteromonadales</taxon>
        <taxon>Alteromonadaceae</taxon>
        <taxon>Alteromonas/Salinimonas group</taxon>
        <taxon>Alteromonas</taxon>
    </lineage>
</organism>
<comment type="caution">
    <text evidence="1">The sequence shown here is derived from an EMBL/GenBank/DDBJ whole genome shotgun (WGS) entry which is preliminary data.</text>
</comment>
<keyword evidence="2" id="KW-1185">Reference proteome</keyword>
<dbReference type="RefSeq" id="WP_273639363.1">
    <property type="nucleotide sequence ID" value="NZ_JAQQXP010000001.1"/>
</dbReference>
<accession>A0ABT5L3X7</accession>